<evidence type="ECO:0000256" key="1">
    <source>
        <dbReference type="SAM" id="SignalP"/>
    </source>
</evidence>
<dbReference type="PROSITE" id="PS51257">
    <property type="entry name" value="PROKAR_LIPOPROTEIN"/>
    <property type="match status" value="1"/>
</dbReference>
<dbReference type="InterPro" id="IPR013783">
    <property type="entry name" value="Ig-like_fold"/>
</dbReference>
<feature type="signal peptide" evidence="1">
    <location>
        <begin position="1"/>
        <end position="22"/>
    </location>
</feature>
<evidence type="ECO:0000313" key="3">
    <source>
        <dbReference type="EMBL" id="QBF82750.1"/>
    </source>
</evidence>
<gene>
    <name evidence="3" type="ORF">EXU30_08650</name>
</gene>
<sequence>MAKRKFPVAPVAIAVLSGLLTACGGGSSSSDTPNTAPTFDATSLSVTLAEDTSFDGNLTATDADGDQISFSVTQSPENGTLTLAADGSYSYMPKADFFGSDTAKVQASDGSASTSGDLVFTVTGVNDAPVISGSSLAVDASGDIIGQVNAIDVDGDTLTYSVEVAPESGTLVLDPVTGKFTYKPELTSFANEFTVGVTDGIADKVVKVIQLKPEYGTNQQKQDFYYTSELSHLKQAEVLIETIAGDSAADPAYYALAQGYAAAGFTDKTDQIIDQDIIFESNQAEAYKDIGAEYNAKGLYADGDAARDKGLGIYNRYIADKGFASFSNTDGTFYQTLLNGYIDSGSETGADNVIGILALVKEALKSDEVSTAYKRLVTSFDNYADSLLTIYLNDRTEENRLKLVAAIDRLVAVADDTGYQELTSSYSNAGKPHYYQRGTYYAFALTLYNRAEEVDKAKELIARIIALYTDVTHDEAYNRSAHESAVYTLEYKNRYPLQVAAGAAELYYSELSTNPVLAFINLDNTRESYVEDIQEEIDAQHGLSIVLNGGTVKQATEHLIALEDGNTLNQFRAVAEQTITLPGLASHLIAKGENDAAKEAIETAKGILISSEHIEARVSSPSYVIGSYGCGKLMDMQLRMGATEDAQSMLTTCQALVADHYPTTSEDVLTADLIEARQDLAANAAKVGNTQVAIPAIIEALGLIDLVSDFEDRIEWRYEFAQSAALNGLLEEATTQTQVLVDDFFDNYDQYVADNGDDQEAGLELAIEILEQLVDTSLENSASESYAVIKQTRFFAAENNYAEQLVALKAQVKRLNDFIDTKLQAQSATVQANINEDWIPLLGSAREFELGNQVIAREANAEANKLELTATLSQFIAQQDDFPSTVAANVDTDQDGKPNFFITTATEEQVIASGLTADDDADGDGIVDENDINPLVPDVAQ</sequence>
<dbReference type="Gene3D" id="2.60.40.2810">
    <property type="match status" value="1"/>
</dbReference>
<dbReference type="InterPro" id="IPR040853">
    <property type="entry name" value="RapA2_cadherin-like"/>
</dbReference>
<dbReference type="PROSITE" id="PS50268">
    <property type="entry name" value="CADHERIN_2"/>
    <property type="match status" value="1"/>
</dbReference>
<evidence type="ECO:0000259" key="2">
    <source>
        <dbReference type="PROSITE" id="PS50268"/>
    </source>
</evidence>
<reference evidence="3 4" key="1">
    <citation type="submission" date="2019-02" db="EMBL/GenBank/DDBJ databases">
        <title>Shewanella sp. D4-2 isolated from Dokdo Island.</title>
        <authorList>
            <person name="Baek K."/>
        </authorList>
    </citation>
    <scope>NUCLEOTIDE SEQUENCE [LARGE SCALE GENOMIC DNA]</scope>
    <source>
        <strain evidence="3 4">D4-2</strain>
    </source>
</reference>
<dbReference type="Proteomes" id="UP000291106">
    <property type="component" value="Chromosome"/>
</dbReference>
<dbReference type="EMBL" id="CP036200">
    <property type="protein sequence ID" value="QBF82750.1"/>
    <property type="molecule type" value="Genomic_DNA"/>
</dbReference>
<dbReference type="Pfam" id="PF17963">
    <property type="entry name" value="Big_9"/>
    <property type="match status" value="1"/>
</dbReference>
<dbReference type="GO" id="GO:0007156">
    <property type="term" value="P:homophilic cell adhesion via plasma membrane adhesion molecules"/>
    <property type="evidence" value="ECO:0007669"/>
    <property type="project" value="InterPro"/>
</dbReference>
<keyword evidence="1" id="KW-0732">Signal</keyword>
<feature type="chain" id="PRO_5019064152" description="Cadherin domain-containing protein" evidence="1">
    <location>
        <begin position="23"/>
        <end position="941"/>
    </location>
</feature>
<accession>A0A411PHB3</accession>
<evidence type="ECO:0000313" key="4">
    <source>
        <dbReference type="Proteomes" id="UP000291106"/>
    </source>
</evidence>
<dbReference type="RefSeq" id="WP_130599189.1">
    <property type="nucleotide sequence ID" value="NZ_CP036200.1"/>
</dbReference>
<dbReference type="InterPro" id="IPR010221">
    <property type="entry name" value="VCBS_dom"/>
</dbReference>
<proteinExistence type="predicted"/>
<dbReference type="AlphaFoldDB" id="A0A411PHB3"/>
<feature type="domain" description="Cadherin" evidence="2">
    <location>
        <begin position="40"/>
        <end position="131"/>
    </location>
</feature>
<dbReference type="NCBIfam" id="TIGR01965">
    <property type="entry name" value="VCBS_repeat"/>
    <property type="match status" value="1"/>
</dbReference>
<dbReference type="GO" id="GO:0016020">
    <property type="term" value="C:membrane"/>
    <property type="evidence" value="ECO:0007669"/>
    <property type="project" value="InterPro"/>
</dbReference>
<organism evidence="3 4">
    <name type="scientific">Shewanella maritima</name>
    <dbReference type="NCBI Taxonomy" id="2520507"/>
    <lineage>
        <taxon>Bacteria</taxon>
        <taxon>Pseudomonadati</taxon>
        <taxon>Pseudomonadota</taxon>
        <taxon>Gammaproteobacteria</taxon>
        <taxon>Alteromonadales</taxon>
        <taxon>Shewanellaceae</taxon>
        <taxon>Shewanella</taxon>
    </lineage>
</organism>
<dbReference type="OrthoDB" id="5242130at2"/>
<dbReference type="KEGG" id="smai:EXU30_08650"/>
<dbReference type="InterPro" id="IPR002126">
    <property type="entry name" value="Cadherin-like_dom"/>
</dbReference>
<dbReference type="Pfam" id="PF17803">
    <property type="entry name" value="Cadherin_4"/>
    <property type="match status" value="1"/>
</dbReference>
<protein>
    <recommendedName>
        <fullName evidence="2">Cadherin domain-containing protein</fullName>
    </recommendedName>
</protein>
<dbReference type="Gene3D" id="2.60.40.10">
    <property type="entry name" value="Immunoglobulins"/>
    <property type="match status" value="1"/>
</dbReference>
<name>A0A411PHB3_9GAMM</name>
<keyword evidence="4" id="KW-1185">Reference proteome</keyword>
<dbReference type="GO" id="GO:0005509">
    <property type="term" value="F:calcium ion binding"/>
    <property type="evidence" value="ECO:0007669"/>
    <property type="project" value="InterPro"/>
</dbReference>